<dbReference type="EMBL" id="MHVL01000036">
    <property type="protein sequence ID" value="OHA92801.1"/>
    <property type="molecule type" value="Genomic_DNA"/>
</dbReference>
<accession>A0A1G2T861</accession>
<dbReference type="AlphaFoldDB" id="A0A1G2T861"/>
<feature type="signal peptide" evidence="1">
    <location>
        <begin position="1"/>
        <end position="17"/>
    </location>
</feature>
<reference evidence="2 3" key="1">
    <citation type="journal article" date="2016" name="Nat. Commun.">
        <title>Thousands of microbial genomes shed light on interconnected biogeochemical processes in an aquifer system.</title>
        <authorList>
            <person name="Anantharaman K."/>
            <person name="Brown C.T."/>
            <person name="Hug L.A."/>
            <person name="Sharon I."/>
            <person name="Castelle C.J."/>
            <person name="Probst A.J."/>
            <person name="Thomas B.C."/>
            <person name="Singh A."/>
            <person name="Wilkins M.J."/>
            <person name="Karaoz U."/>
            <person name="Brodie E.L."/>
            <person name="Williams K.H."/>
            <person name="Hubbard S.S."/>
            <person name="Banfield J.F."/>
        </authorList>
    </citation>
    <scope>NUCLEOTIDE SEQUENCE [LARGE SCALE GENOMIC DNA]</scope>
</reference>
<evidence type="ECO:0000313" key="2">
    <source>
        <dbReference type="EMBL" id="OHA92801.1"/>
    </source>
</evidence>
<protein>
    <submittedName>
        <fullName evidence="2">Uncharacterized protein</fullName>
    </submittedName>
</protein>
<evidence type="ECO:0000313" key="3">
    <source>
        <dbReference type="Proteomes" id="UP000179264"/>
    </source>
</evidence>
<evidence type="ECO:0000256" key="1">
    <source>
        <dbReference type="SAM" id="SignalP"/>
    </source>
</evidence>
<comment type="caution">
    <text evidence="2">The sequence shown here is derived from an EMBL/GenBank/DDBJ whole genome shotgun (WGS) entry which is preliminary data.</text>
</comment>
<gene>
    <name evidence="2" type="ORF">A2W58_03515</name>
</gene>
<name>A0A1G2T861_9BACT</name>
<dbReference type="Proteomes" id="UP000179264">
    <property type="component" value="Unassembled WGS sequence"/>
</dbReference>
<sequence length="160" mass="18002">MLLALMLFLVLLPSAFSSVYQNTGNGLIPEWTFGTKTQDRVETNQKKECFETDAKQPFKFDVCYVPNRPYREAVIDVVLSPGAPVLSKFEIKNLTNGADYVITSSAQTDNKSEKERRSSFDLAELFSAVKSTNYKELKLVFVATSRSGDVSKVECTFKFQ</sequence>
<proteinExistence type="predicted"/>
<feature type="chain" id="PRO_5032463540" evidence="1">
    <location>
        <begin position="18"/>
        <end position="160"/>
    </location>
</feature>
<organism evidence="2 3">
    <name type="scientific">Candidatus Zambryskibacteria bacterium RIFCSPHIGHO2_02_38_10.5</name>
    <dbReference type="NCBI Taxonomy" id="1802742"/>
    <lineage>
        <taxon>Bacteria</taxon>
        <taxon>Candidatus Zambryskiibacteriota</taxon>
    </lineage>
</organism>
<keyword evidence="1" id="KW-0732">Signal</keyword>